<dbReference type="EMBL" id="BARW01023833">
    <property type="protein sequence ID" value="GAJ00178.1"/>
    <property type="molecule type" value="Genomic_DNA"/>
</dbReference>
<evidence type="ECO:0000313" key="1">
    <source>
        <dbReference type="EMBL" id="GAJ00178.1"/>
    </source>
</evidence>
<gene>
    <name evidence="1" type="ORF">S12H4_39429</name>
</gene>
<name>X1T4D3_9ZZZZ</name>
<comment type="caution">
    <text evidence="1">The sequence shown here is derived from an EMBL/GenBank/DDBJ whole genome shotgun (WGS) entry which is preliminary data.</text>
</comment>
<dbReference type="AlphaFoldDB" id="X1T4D3"/>
<proteinExistence type="predicted"/>
<accession>X1T4D3</accession>
<reference evidence="1" key="1">
    <citation type="journal article" date="2014" name="Front. Microbiol.">
        <title>High frequency of phylogenetically diverse reductive dehalogenase-homologous genes in deep subseafloor sedimentary metagenomes.</title>
        <authorList>
            <person name="Kawai M."/>
            <person name="Futagami T."/>
            <person name="Toyoda A."/>
            <person name="Takaki Y."/>
            <person name="Nishi S."/>
            <person name="Hori S."/>
            <person name="Arai W."/>
            <person name="Tsubouchi T."/>
            <person name="Morono Y."/>
            <person name="Uchiyama I."/>
            <person name="Ito T."/>
            <person name="Fujiyama A."/>
            <person name="Inagaki F."/>
            <person name="Takami H."/>
        </authorList>
    </citation>
    <scope>NUCLEOTIDE SEQUENCE</scope>
    <source>
        <strain evidence="1">Expedition CK06-06</strain>
    </source>
</reference>
<sequence>MEQGIEVERRAREVYPKGLLITEVDIGKALETTKEIISEKNTPVIFAPVFHVDDYTTRADILKLKYDYRPRFRDNS</sequence>
<protein>
    <submittedName>
        <fullName evidence="1">Uncharacterized protein</fullName>
    </submittedName>
</protein>
<organism evidence="1">
    <name type="scientific">marine sediment metagenome</name>
    <dbReference type="NCBI Taxonomy" id="412755"/>
    <lineage>
        <taxon>unclassified sequences</taxon>
        <taxon>metagenomes</taxon>
        <taxon>ecological metagenomes</taxon>
    </lineage>
</organism>